<accession>A0A328ZRQ8</accession>
<protein>
    <submittedName>
        <fullName evidence="1">Uncharacterized protein</fullName>
    </submittedName>
</protein>
<gene>
    <name evidence="1" type="ORF">AX018_100899</name>
</gene>
<dbReference type="RefSeq" id="WP_111876421.1">
    <property type="nucleotide sequence ID" value="NZ_CBCSGC010000010.1"/>
</dbReference>
<name>A0A328ZRQ8_9BURK</name>
<organism evidence="1 2">
    <name type="scientific">Paracidovorax anthurii</name>
    <dbReference type="NCBI Taxonomy" id="78229"/>
    <lineage>
        <taxon>Bacteria</taxon>
        <taxon>Pseudomonadati</taxon>
        <taxon>Pseudomonadota</taxon>
        <taxon>Betaproteobacteria</taxon>
        <taxon>Burkholderiales</taxon>
        <taxon>Comamonadaceae</taxon>
        <taxon>Paracidovorax</taxon>
    </lineage>
</organism>
<dbReference type="Proteomes" id="UP000248856">
    <property type="component" value="Unassembled WGS sequence"/>
</dbReference>
<sequence length="201" mass="22619">MNFELNGTETGEQLIKQLVALRHAARRITRALAASHRSRAHLERRRDNAADGAMQASATAELADINERELLLASAEIEIGQYLLPLCSALDLKATRAQIFDAINTNSADRDTDLVRKYGEKSHRLICVLDLENSASTRNEDSTDPMLQPLKWCHTMAFMREMTTNAKFDRAIHDEANEFFGGAFGEYRERPLMERLAGRAV</sequence>
<comment type="caution">
    <text evidence="1">The sequence shown here is derived from an EMBL/GenBank/DDBJ whole genome shotgun (WGS) entry which is preliminary data.</text>
</comment>
<proteinExistence type="predicted"/>
<evidence type="ECO:0000313" key="1">
    <source>
        <dbReference type="EMBL" id="RAR85006.1"/>
    </source>
</evidence>
<dbReference type="AlphaFoldDB" id="A0A328ZRQ8"/>
<dbReference type="EMBL" id="QLTA01000008">
    <property type="protein sequence ID" value="RAR85006.1"/>
    <property type="molecule type" value="Genomic_DNA"/>
</dbReference>
<evidence type="ECO:0000313" key="2">
    <source>
        <dbReference type="Proteomes" id="UP000248856"/>
    </source>
</evidence>
<reference evidence="1 2" key="1">
    <citation type="submission" date="2018-06" db="EMBL/GenBank/DDBJ databases">
        <title>Genomic Encyclopedia of Archaeal and Bacterial Type Strains, Phase II (KMG-II): from individual species to whole genera.</title>
        <authorList>
            <person name="Goeker M."/>
        </authorList>
    </citation>
    <scope>NUCLEOTIDE SEQUENCE [LARGE SCALE GENOMIC DNA]</scope>
    <source>
        <strain evidence="1 2">CFPB 3232</strain>
    </source>
</reference>
<keyword evidence="2" id="KW-1185">Reference proteome</keyword>
<dbReference type="OrthoDB" id="8897182at2"/>